<organism evidence="1 2">
    <name type="scientific">Paenibacillus rhizosphaerae</name>
    <dbReference type="NCBI Taxonomy" id="297318"/>
    <lineage>
        <taxon>Bacteria</taxon>
        <taxon>Bacillati</taxon>
        <taxon>Bacillota</taxon>
        <taxon>Bacilli</taxon>
        <taxon>Bacillales</taxon>
        <taxon>Paenibacillaceae</taxon>
        <taxon>Paenibacillus</taxon>
    </lineage>
</organism>
<comment type="caution">
    <text evidence="1">The sequence shown here is derived from an EMBL/GenBank/DDBJ whole genome shotgun (WGS) entry which is preliminary data.</text>
</comment>
<reference evidence="1 2" key="1">
    <citation type="submission" date="2020-08" db="EMBL/GenBank/DDBJ databases">
        <title>Genomic Encyclopedia of Type Strains, Phase III (KMG-III): the genomes of soil and plant-associated and newly described type strains.</title>
        <authorList>
            <person name="Whitman W."/>
        </authorList>
    </citation>
    <scope>NUCLEOTIDE SEQUENCE [LARGE SCALE GENOMIC DNA]</scope>
    <source>
        <strain evidence="1 2">CECT 5831</strain>
    </source>
</reference>
<dbReference type="Proteomes" id="UP000517523">
    <property type="component" value="Unassembled WGS sequence"/>
</dbReference>
<dbReference type="EMBL" id="JACHXJ010000001">
    <property type="protein sequence ID" value="MBB3126768.1"/>
    <property type="molecule type" value="Genomic_DNA"/>
</dbReference>
<protein>
    <submittedName>
        <fullName evidence="1">Uncharacterized protein</fullName>
    </submittedName>
</protein>
<accession>A0A839TMY1</accession>
<dbReference type="InterPro" id="IPR036068">
    <property type="entry name" value="Nicotinate_pribotase-like_C"/>
</dbReference>
<sequence length="148" mass="17052">MIGSPLKAYVWIAAIWLIYLKRPEKCSTMPDFRKPEYMLPTIWMNKRSALIDVWGVGTKLITAYDQPALGAVYKLIAIENETGEMVDTIKISSIQRRLQLRAENGFIASSTGTTANRKAIILRWRMKNHRRRRVSKCSIRCIRILPNS</sequence>
<dbReference type="SUPFAM" id="SSF51690">
    <property type="entry name" value="Nicotinate/Quinolinate PRTase C-terminal domain-like"/>
    <property type="match status" value="1"/>
</dbReference>
<proteinExistence type="predicted"/>
<evidence type="ECO:0000313" key="1">
    <source>
        <dbReference type="EMBL" id="MBB3126768.1"/>
    </source>
</evidence>
<evidence type="ECO:0000313" key="2">
    <source>
        <dbReference type="Proteomes" id="UP000517523"/>
    </source>
</evidence>
<dbReference type="GO" id="GO:0009435">
    <property type="term" value="P:NAD+ biosynthetic process"/>
    <property type="evidence" value="ECO:0007669"/>
    <property type="project" value="InterPro"/>
</dbReference>
<name>A0A839TMY1_9BACL</name>
<dbReference type="AlphaFoldDB" id="A0A839TMY1"/>
<dbReference type="Gene3D" id="3.20.140.10">
    <property type="entry name" value="nicotinate phosphoribosyltransferase"/>
    <property type="match status" value="1"/>
</dbReference>
<gene>
    <name evidence="1" type="ORF">FHS19_001422</name>
</gene>